<evidence type="ECO:0000259" key="1">
    <source>
        <dbReference type="Pfam" id="PF02776"/>
    </source>
</evidence>
<proteinExistence type="predicted"/>
<sequence length="122" mass="12806">MKTLVKKLLDQDLSRRDFGIAMLAMGFSTSAIDSVLRSVAYAAAEPPGKGFEFVGTGGDVLAECLKAAGVEYVFNTNSTGQGTFYDALASRPELNLIVALQEGQATSMAEGYELASGKTTAL</sequence>
<dbReference type="InterPro" id="IPR012001">
    <property type="entry name" value="Thiamin_PyroP_enz_TPP-bd_dom"/>
</dbReference>
<feature type="non-terminal residue" evidence="2">
    <location>
        <position position="122"/>
    </location>
</feature>
<accession>A0A382ABR8</accession>
<protein>
    <recommendedName>
        <fullName evidence="1">Thiamine pyrophosphate enzyme N-terminal TPP-binding domain-containing protein</fullName>
    </recommendedName>
</protein>
<dbReference type="Pfam" id="PF02776">
    <property type="entry name" value="TPP_enzyme_N"/>
    <property type="match status" value="1"/>
</dbReference>
<dbReference type="GO" id="GO:0030976">
    <property type="term" value="F:thiamine pyrophosphate binding"/>
    <property type="evidence" value="ECO:0007669"/>
    <property type="project" value="InterPro"/>
</dbReference>
<evidence type="ECO:0000313" key="2">
    <source>
        <dbReference type="EMBL" id="SVA98383.1"/>
    </source>
</evidence>
<dbReference type="SUPFAM" id="SSF52518">
    <property type="entry name" value="Thiamin diphosphate-binding fold (THDP-binding)"/>
    <property type="match status" value="1"/>
</dbReference>
<dbReference type="EMBL" id="UINC01024547">
    <property type="protein sequence ID" value="SVA98383.1"/>
    <property type="molecule type" value="Genomic_DNA"/>
</dbReference>
<organism evidence="2">
    <name type="scientific">marine metagenome</name>
    <dbReference type="NCBI Taxonomy" id="408172"/>
    <lineage>
        <taxon>unclassified sequences</taxon>
        <taxon>metagenomes</taxon>
        <taxon>ecological metagenomes</taxon>
    </lineage>
</organism>
<dbReference type="AlphaFoldDB" id="A0A382ABR8"/>
<dbReference type="Gene3D" id="3.40.50.970">
    <property type="match status" value="1"/>
</dbReference>
<dbReference type="CDD" id="cd07035">
    <property type="entry name" value="TPP_PYR_POX_like"/>
    <property type="match status" value="1"/>
</dbReference>
<feature type="domain" description="Thiamine pyrophosphate enzyme N-terminal TPP-binding" evidence="1">
    <location>
        <begin position="56"/>
        <end position="120"/>
    </location>
</feature>
<reference evidence="2" key="1">
    <citation type="submission" date="2018-05" db="EMBL/GenBank/DDBJ databases">
        <authorList>
            <person name="Lanie J.A."/>
            <person name="Ng W.-L."/>
            <person name="Kazmierczak K.M."/>
            <person name="Andrzejewski T.M."/>
            <person name="Davidsen T.M."/>
            <person name="Wayne K.J."/>
            <person name="Tettelin H."/>
            <person name="Glass J.I."/>
            <person name="Rusch D."/>
            <person name="Podicherti R."/>
            <person name="Tsui H.-C.T."/>
            <person name="Winkler M.E."/>
        </authorList>
    </citation>
    <scope>NUCLEOTIDE SEQUENCE</scope>
</reference>
<gene>
    <name evidence="2" type="ORF">METZ01_LOCUS151237</name>
</gene>
<name>A0A382ABR8_9ZZZZ</name>
<dbReference type="InterPro" id="IPR029061">
    <property type="entry name" value="THDP-binding"/>
</dbReference>